<proteinExistence type="predicted"/>
<accession>A0ABD3MZK8</accession>
<keyword evidence="2" id="KW-1185">Reference proteome</keyword>
<gene>
    <name evidence="1" type="ORF">ACHAWO_007972</name>
</gene>
<dbReference type="Proteomes" id="UP001530400">
    <property type="component" value="Unassembled WGS sequence"/>
</dbReference>
<organism evidence="1 2">
    <name type="scientific">Cyclotella atomus</name>
    <dbReference type="NCBI Taxonomy" id="382360"/>
    <lineage>
        <taxon>Eukaryota</taxon>
        <taxon>Sar</taxon>
        <taxon>Stramenopiles</taxon>
        <taxon>Ochrophyta</taxon>
        <taxon>Bacillariophyta</taxon>
        <taxon>Coscinodiscophyceae</taxon>
        <taxon>Thalassiosirophycidae</taxon>
        <taxon>Stephanodiscales</taxon>
        <taxon>Stephanodiscaceae</taxon>
        <taxon>Cyclotella</taxon>
    </lineage>
</organism>
<evidence type="ECO:0000313" key="1">
    <source>
        <dbReference type="EMBL" id="KAL3769300.1"/>
    </source>
</evidence>
<dbReference type="EMBL" id="JALLPJ020001334">
    <property type="protein sequence ID" value="KAL3769300.1"/>
    <property type="molecule type" value="Genomic_DNA"/>
</dbReference>
<sequence length="385" mass="43006">MGASAEAAIIATQVSSSAAASKLLEPPISSAAKFRMMLPETSEIFGKIIPNDRAATQLFGSQSYHHRRGAQRVQTKRLWAGDYDSIDDLLRAPSNELNSGGRLLTGPAGFKSRLMLERHPRQVPNNPQLEEQLDELINHTMDSLNCMEPTELTTVILFMAKIVNTLKEAKQRRKMNRNHHAFGKLLLDKDSGPMEDVFDFLAIAADRILPAYSARHISNLAYAYALIGYNPKLDNQTLLQNIGNESIGFIEGFNAFANIAWAYAVANVDAPTIFNGTFTDALLKRVHAFTVDGRHQLYQWHIWQTKELSHAGLPEDAREQCYQTFATVDATVSRLQKDVVQELRSMDLKPVEEYVTPSGYSIDAFVEVDDRRVGIEVDGPSHFVD</sequence>
<protein>
    <submittedName>
        <fullName evidence="1">Uncharacterized protein</fullName>
    </submittedName>
</protein>
<comment type="caution">
    <text evidence="1">The sequence shown here is derived from an EMBL/GenBank/DDBJ whole genome shotgun (WGS) entry which is preliminary data.</text>
</comment>
<dbReference type="AlphaFoldDB" id="A0ABD3MZK8"/>
<reference evidence="1 2" key="1">
    <citation type="submission" date="2024-10" db="EMBL/GenBank/DDBJ databases">
        <title>Updated reference genomes for cyclostephanoid diatoms.</title>
        <authorList>
            <person name="Roberts W.R."/>
            <person name="Alverson A.J."/>
        </authorList>
    </citation>
    <scope>NUCLEOTIDE SEQUENCE [LARGE SCALE GENOMIC DNA]</scope>
    <source>
        <strain evidence="1 2">AJA010-31</strain>
    </source>
</reference>
<name>A0ABD3MZK8_9STRA</name>
<evidence type="ECO:0000313" key="2">
    <source>
        <dbReference type="Proteomes" id="UP001530400"/>
    </source>
</evidence>